<feature type="transmembrane region" description="Helical" evidence="1">
    <location>
        <begin position="212"/>
        <end position="231"/>
    </location>
</feature>
<protein>
    <submittedName>
        <fullName evidence="3">Uncharacterized protein</fullName>
    </submittedName>
</protein>
<keyword evidence="1" id="KW-0472">Membrane</keyword>
<keyword evidence="2" id="KW-0732">Signal</keyword>
<keyword evidence="1" id="KW-1133">Transmembrane helix</keyword>
<proteinExistence type="predicted"/>
<evidence type="ECO:0000313" key="4">
    <source>
        <dbReference type="Proteomes" id="UP001139365"/>
    </source>
</evidence>
<feature type="signal peptide" evidence="2">
    <location>
        <begin position="1"/>
        <end position="24"/>
    </location>
</feature>
<dbReference type="AlphaFoldDB" id="A0AAE3FH45"/>
<feature type="chain" id="PRO_5042146098" evidence="2">
    <location>
        <begin position="25"/>
        <end position="234"/>
    </location>
</feature>
<gene>
    <name evidence="3" type="ORF">MR241_05485</name>
</gene>
<dbReference type="Gene3D" id="2.60.120.260">
    <property type="entry name" value="Galactose-binding domain-like"/>
    <property type="match status" value="1"/>
</dbReference>
<sequence length="234" mass="25179">MKRTLTLILTLVIFAALAVSAAAAVVTPAEGYTAYPVVNNENVKFYTVEGDKEIKATKLENAALFGPKGYELQIWWQAPSHLAEFKFGNDTMSQGVAAHGEMYTEITFTGTAIRLGTHYRNIAADLGTSSAAKVIVDGKELPMVKDALVTTTEHNTTPTIFFEATGLKDIEHKVRIYNAETKFAGTRVNFDWYEIIPGTGKDVGGNPATSDAALAASLVIVAAAAAVVFTMKKR</sequence>
<dbReference type="EMBL" id="JALEMU010000085">
    <property type="protein sequence ID" value="MCI5755728.1"/>
    <property type="molecule type" value="Genomic_DNA"/>
</dbReference>
<evidence type="ECO:0000256" key="1">
    <source>
        <dbReference type="SAM" id="Phobius"/>
    </source>
</evidence>
<evidence type="ECO:0000313" key="3">
    <source>
        <dbReference type="EMBL" id="MCI5755728.1"/>
    </source>
</evidence>
<organism evidence="3 4">
    <name type="scientific">Candidatus Colimorpha enterica</name>
    <dbReference type="NCBI Taxonomy" id="3083063"/>
    <lineage>
        <taxon>Bacteria</taxon>
        <taxon>Pseudomonadati</taxon>
        <taxon>Bacteroidota</taxon>
        <taxon>Bacteroidia</taxon>
        <taxon>Bacteroidales</taxon>
        <taxon>Candidatus Colimorpha</taxon>
    </lineage>
</organism>
<accession>A0AAE3FH45</accession>
<keyword evidence="1" id="KW-0812">Transmembrane</keyword>
<dbReference type="Proteomes" id="UP001139365">
    <property type="component" value="Unassembled WGS sequence"/>
</dbReference>
<evidence type="ECO:0000256" key="2">
    <source>
        <dbReference type="SAM" id="SignalP"/>
    </source>
</evidence>
<reference evidence="3 4" key="1">
    <citation type="submission" date="2022-03" db="EMBL/GenBank/DDBJ databases">
        <title>Metagenome-assembled genomes from swine fecal metagenomes.</title>
        <authorList>
            <person name="Holman D.B."/>
            <person name="Kommadath A."/>
        </authorList>
    </citation>
    <scope>NUCLEOTIDE SEQUENCE [LARGE SCALE GENOMIC DNA]</scope>
    <source>
        <strain evidence="3">SUG147</strain>
    </source>
</reference>
<comment type="caution">
    <text evidence="3">The sequence shown here is derived from an EMBL/GenBank/DDBJ whole genome shotgun (WGS) entry which is preliminary data.</text>
</comment>
<name>A0AAE3FH45_9BACT</name>